<organism evidence="2 3">
    <name type="scientific">Rangifer tarandus platyrhynchus</name>
    <name type="common">Svalbard reindeer</name>
    <dbReference type="NCBI Taxonomy" id="3082113"/>
    <lineage>
        <taxon>Eukaryota</taxon>
        <taxon>Metazoa</taxon>
        <taxon>Chordata</taxon>
        <taxon>Craniata</taxon>
        <taxon>Vertebrata</taxon>
        <taxon>Euteleostomi</taxon>
        <taxon>Mammalia</taxon>
        <taxon>Eutheria</taxon>
        <taxon>Laurasiatheria</taxon>
        <taxon>Artiodactyla</taxon>
        <taxon>Ruminantia</taxon>
        <taxon>Pecora</taxon>
        <taxon>Cervidae</taxon>
        <taxon>Odocoileinae</taxon>
        <taxon>Rangifer</taxon>
    </lineage>
</organism>
<evidence type="ECO:0000313" key="2">
    <source>
        <dbReference type="EMBL" id="CAI9152849.1"/>
    </source>
</evidence>
<evidence type="ECO:0000256" key="1">
    <source>
        <dbReference type="SAM" id="MobiDB-lite"/>
    </source>
</evidence>
<proteinExistence type="predicted"/>
<name>A0ABN8XZ30_RANTA</name>
<evidence type="ECO:0008006" key="4">
    <source>
        <dbReference type="Google" id="ProtNLM"/>
    </source>
</evidence>
<gene>
    <name evidence="2" type="ORF">MRATA1EN1_LOCUS1811</name>
</gene>
<sequence length="120" mass="12894">MRLAAVAGAPAQAAATVLSMPHGERGSVRGLKGPIHGSQAHSGIPATQLGHAIHLSHSALPTEWGSPCPYRLRGRHGLESTKGIRHRLLWFSFRATPRWDEENSIQPYKTDNNGLGCTAV</sequence>
<reference evidence="2" key="1">
    <citation type="submission" date="2023-04" db="EMBL/GenBank/DDBJ databases">
        <authorList>
            <consortium name="ELIXIR-Norway"/>
        </authorList>
    </citation>
    <scope>NUCLEOTIDE SEQUENCE [LARGE SCALE GENOMIC DNA]</scope>
</reference>
<accession>A0ABN8XZ30</accession>
<dbReference type="EMBL" id="OX459946">
    <property type="protein sequence ID" value="CAI9152849.1"/>
    <property type="molecule type" value="Genomic_DNA"/>
</dbReference>
<dbReference type="Proteomes" id="UP001176941">
    <property type="component" value="Chromosome 10"/>
</dbReference>
<protein>
    <recommendedName>
        <fullName evidence="4">Secreted protein</fullName>
    </recommendedName>
</protein>
<evidence type="ECO:0000313" key="3">
    <source>
        <dbReference type="Proteomes" id="UP001176941"/>
    </source>
</evidence>
<feature type="region of interest" description="Disordered" evidence="1">
    <location>
        <begin position="23"/>
        <end position="42"/>
    </location>
</feature>
<keyword evidence="3" id="KW-1185">Reference proteome</keyword>